<keyword evidence="2" id="KW-1185">Reference proteome</keyword>
<dbReference type="RefSeq" id="WP_163677459.1">
    <property type="nucleotide sequence ID" value="NZ_JAAIYP010000034.1"/>
</dbReference>
<evidence type="ECO:0000313" key="2">
    <source>
        <dbReference type="Proteomes" id="UP000480684"/>
    </source>
</evidence>
<sequence length="60" mass="6152">MAAVSDPEVIRLAKELMQRLLHTGARSVSVTLNLTLAPPGGGAMQPAVGLLVVDIDTEGA</sequence>
<protein>
    <submittedName>
        <fullName evidence="1">Uncharacterized protein</fullName>
    </submittedName>
</protein>
<dbReference type="AlphaFoldDB" id="A0A7C9UTF4"/>
<reference evidence="1 2" key="1">
    <citation type="submission" date="2020-02" db="EMBL/GenBank/DDBJ databases">
        <authorList>
            <person name="Dziuba M."/>
            <person name="Kuznetsov B."/>
            <person name="Mardanov A."/>
            <person name="Ravin N."/>
            <person name="Grouzdev D."/>
        </authorList>
    </citation>
    <scope>NUCLEOTIDE SEQUENCE [LARGE SCALE GENOMIC DNA]</scope>
    <source>
        <strain evidence="1 2">SpK</strain>
    </source>
</reference>
<name>A0A7C9UTF4_9PROT</name>
<comment type="caution">
    <text evidence="1">The sequence shown here is derived from an EMBL/GenBank/DDBJ whole genome shotgun (WGS) entry which is preliminary data.</text>
</comment>
<dbReference type="Proteomes" id="UP000480684">
    <property type="component" value="Unassembled WGS sequence"/>
</dbReference>
<gene>
    <name evidence="1" type="ORF">G4223_07985</name>
</gene>
<dbReference type="EMBL" id="JAAIYP010000034">
    <property type="protein sequence ID" value="NFV80047.1"/>
    <property type="molecule type" value="Genomic_DNA"/>
</dbReference>
<evidence type="ECO:0000313" key="1">
    <source>
        <dbReference type="EMBL" id="NFV80047.1"/>
    </source>
</evidence>
<organism evidence="1 2">
    <name type="scientific">Magnetospirillum aberrantis SpK</name>
    <dbReference type="NCBI Taxonomy" id="908842"/>
    <lineage>
        <taxon>Bacteria</taxon>
        <taxon>Pseudomonadati</taxon>
        <taxon>Pseudomonadota</taxon>
        <taxon>Alphaproteobacteria</taxon>
        <taxon>Rhodospirillales</taxon>
        <taxon>Rhodospirillaceae</taxon>
        <taxon>Magnetospirillum</taxon>
    </lineage>
</organism>
<accession>A0A7C9UTF4</accession>
<proteinExistence type="predicted"/>